<protein>
    <submittedName>
        <fullName evidence="3">Universal stress protein UspA-like protein</fullName>
    </submittedName>
</protein>
<dbReference type="SUPFAM" id="SSF52402">
    <property type="entry name" value="Adenine nucleotide alpha hydrolases-like"/>
    <property type="match status" value="2"/>
</dbReference>
<feature type="domain" description="UspA" evidence="2">
    <location>
        <begin position="156"/>
        <end position="281"/>
    </location>
</feature>
<evidence type="ECO:0000256" key="1">
    <source>
        <dbReference type="ARBA" id="ARBA00008791"/>
    </source>
</evidence>
<accession>G8RNR7</accession>
<reference evidence="3 4" key="1">
    <citation type="submission" date="2011-12" db="EMBL/GenBank/DDBJ databases">
        <title>Complete sequence of Mycobacterium rhodesiae NBB3.</title>
        <authorList>
            <consortium name="US DOE Joint Genome Institute"/>
            <person name="Lucas S."/>
            <person name="Han J."/>
            <person name="Lapidus A."/>
            <person name="Cheng J.-F."/>
            <person name="Goodwin L."/>
            <person name="Pitluck S."/>
            <person name="Peters L."/>
            <person name="Mikhailova N."/>
            <person name="Gu W."/>
            <person name="Detter J.C."/>
            <person name="Han C."/>
            <person name="Tapia R."/>
            <person name="Land M."/>
            <person name="Hauser L."/>
            <person name="Kyrpides N."/>
            <person name="Ivanova N."/>
            <person name="Pagani I."/>
            <person name="Mattes T."/>
            <person name="Holmes A."/>
            <person name="Rutledge P."/>
            <person name="Paulsen I."/>
            <person name="Coleman N."/>
            <person name="Woyke T."/>
        </authorList>
    </citation>
    <scope>NUCLEOTIDE SEQUENCE [LARGE SCALE GENOMIC DNA]</scope>
    <source>
        <strain evidence="3 4">NBB3</strain>
    </source>
</reference>
<evidence type="ECO:0000313" key="4">
    <source>
        <dbReference type="Proteomes" id="UP000005442"/>
    </source>
</evidence>
<dbReference type="Proteomes" id="UP000005442">
    <property type="component" value="Chromosome"/>
</dbReference>
<dbReference type="Gene3D" id="3.40.50.620">
    <property type="entry name" value="HUPs"/>
    <property type="match status" value="2"/>
</dbReference>
<dbReference type="HOGENOM" id="CLU_049301_2_3_11"/>
<evidence type="ECO:0000313" key="3">
    <source>
        <dbReference type="EMBL" id="AEV73768.1"/>
    </source>
</evidence>
<dbReference type="PRINTS" id="PR01438">
    <property type="entry name" value="UNVRSLSTRESS"/>
</dbReference>
<comment type="similarity">
    <text evidence="1">Belongs to the universal stress protein A family.</text>
</comment>
<dbReference type="PANTHER" id="PTHR46553">
    <property type="entry name" value="ADENINE NUCLEOTIDE ALPHA HYDROLASES-LIKE SUPERFAMILY PROTEIN"/>
    <property type="match status" value="1"/>
</dbReference>
<dbReference type="InterPro" id="IPR006016">
    <property type="entry name" value="UspA"/>
</dbReference>
<feature type="domain" description="UspA" evidence="2">
    <location>
        <begin position="10"/>
        <end position="142"/>
    </location>
</feature>
<dbReference type="KEGG" id="mrh:MycrhN_3242"/>
<name>G8RNR7_MYCRN</name>
<dbReference type="OrthoDB" id="3174546at2"/>
<gene>
    <name evidence="3" type="ordered locus">MycrhN_3242</name>
</gene>
<dbReference type="AlphaFoldDB" id="G8RNR7"/>
<dbReference type="PATRIC" id="fig|710685.3.peg.3251"/>
<sequence>MRDHRRPPPTVVVGIDGSRPALDAALWAVDEAVDRDIPLRLVYAIQPSQSTSGFLDKANRDLAAAECAVRYAFTAVESMEKPVKIEAEILQNRPTQALLEASRGAALLCVGSIGLNSGAQGTVGATAAALASASHCPVAVVRGHDPVRRGWVVADLDATEDSDAVLLRGLDEARLRDAPLRVLTTWQSRFTDIYDRRAVAERNRIAKAELDRRVAHWKKRCADLDVHTVAVHGNTLNYLAKNAGTIQTLVVGRDRAHGIREFVGPPGFAALHEAGCSVLICEPRNVL</sequence>
<dbReference type="Pfam" id="PF00582">
    <property type="entry name" value="Usp"/>
    <property type="match status" value="2"/>
</dbReference>
<dbReference type="STRING" id="710685.MycrhN_3242"/>
<dbReference type="eggNOG" id="COG0589">
    <property type="taxonomic scope" value="Bacteria"/>
</dbReference>
<dbReference type="RefSeq" id="WP_014211524.1">
    <property type="nucleotide sequence ID" value="NC_016604.1"/>
</dbReference>
<dbReference type="EMBL" id="CP003169">
    <property type="protein sequence ID" value="AEV73768.1"/>
    <property type="molecule type" value="Genomic_DNA"/>
</dbReference>
<dbReference type="InterPro" id="IPR006015">
    <property type="entry name" value="Universal_stress_UspA"/>
</dbReference>
<keyword evidence="4" id="KW-1185">Reference proteome</keyword>
<organism evidence="3 4">
    <name type="scientific">Mycolicibacterium rhodesiae (strain NBB3)</name>
    <name type="common">Mycobacterium rhodesiae</name>
    <dbReference type="NCBI Taxonomy" id="710685"/>
    <lineage>
        <taxon>Bacteria</taxon>
        <taxon>Bacillati</taxon>
        <taxon>Actinomycetota</taxon>
        <taxon>Actinomycetes</taxon>
        <taxon>Mycobacteriales</taxon>
        <taxon>Mycobacteriaceae</taxon>
        <taxon>Mycolicibacterium</taxon>
    </lineage>
</organism>
<proteinExistence type="inferred from homology"/>
<dbReference type="PANTHER" id="PTHR46553:SF3">
    <property type="entry name" value="ADENINE NUCLEOTIDE ALPHA HYDROLASES-LIKE SUPERFAMILY PROTEIN"/>
    <property type="match status" value="1"/>
</dbReference>
<dbReference type="InterPro" id="IPR014729">
    <property type="entry name" value="Rossmann-like_a/b/a_fold"/>
</dbReference>
<evidence type="ECO:0000259" key="2">
    <source>
        <dbReference type="Pfam" id="PF00582"/>
    </source>
</evidence>